<keyword evidence="3" id="KW-1185">Reference proteome</keyword>
<organism evidence="2 3">
    <name type="scientific">Rhodanobacter hydrolyticus</name>
    <dbReference type="NCBI Taxonomy" id="2250595"/>
    <lineage>
        <taxon>Bacteria</taxon>
        <taxon>Pseudomonadati</taxon>
        <taxon>Pseudomonadota</taxon>
        <taxon>Gammaproteobacteria</taxon>
        <taxon>Lysobacterales</taxon>
        <taxon>Rhodanobacteraceae</taxon>
        <taxon>Rhodanobacter</taxon>
    </lineage>
</organism>
<name>A0ABW8J6W3_9GAMM</name>
<evidence type="ECO:0000256" key="1">
    <source>
        <dbReference type="SAM" id="Phobius"/>
    </source>
</evidence>
<feature type="transmembrane region" description="Helical" evidence="1">
    <location>
        <begin position="12"/>
        <end position="32"/>
    </location>
</feature>
<protein>
    <submittedName>
        <fullName evidence="2">Uncharacterized protein</fullName>
    </submittedName>
</protein>
<evidence type="ECO:0000313" key="3">
    <source>
        <dbReference type="Proteomes" id="UP001620339"/>
    </source>
</evidence>
<dbReference type="EMBL" id="JADIKK010000008">
    <property type="protein sequence ID" value="MFK2878038.1"/>
    <property type="molecule type" value="Genomic_DNA"/>
</dbReference>
<reference evidence="2 3" key="1">
    <citation type="submission" date="2020-10" db="EMBL/GenBank/DDBJ databases">
        <title>Phylogeny of dyella-like bacteria.</title>
        <authorList>
            <person name="Fu J."/>
        </authorList>
    </citation>
    <scope>NUCLEOTIDE SEQUENCE [LARGE SCALE GENOMIC DNA]</scope>
    <source>
        <strain evidence="2 3">KACC 19113</strain>
    </source>
</reference>
<evidence type="ECO:0000313" key="2">
    <source>
        <dbReference type="EMBL" id="MFK2878038.1"/>
    </source>
</evidence>
<keyword evidence="1" id="KW-1133">Transmembrane helix</keyword>
<feature type="transmembrane region" description="Helical" evidence="1">
    <location>
        <begin position="44"/>
        <end position="68"/>
    </location>
</feature>
<dbReference type="RefSeq" id="WP_404614513.1">
    <property type="nucleotide sequence ID" value="NZ_JADIKK010000008.1"/>
</dbReference>
<keyword evidence="1" id="KW-0812">Transmembrane</keyword>
<proteinExistence type="predicted"/>
<accession>A0ABW8J6W3</accession>
<keyword evidence="1" id="KW-0472">Membrane</keyword>
<comment type="caution">
    <text evidence="2">The sequence shown here is derived from an EMBL/GenBank/DDBJ whole genome shotgun (WGS) entry which is preliminary data.</text>
</comment>
<gene>
    <name evidence="2" type="ORF">ISP25_13240</name>
</gene>
<dbReference type="Proteomes" id="UP001620339">
    <property type="component" value="Unassembled WGS sequence"/>
</dbReference>
<sequence>MNLIELLRLPATVLLVLAAVLLLFCLLQLLTLRRRLDAGARLAAGWHGLLCVVCLVLSLLLGVGGWALRGYRLLDEETPVVEIDAHILSPQRWAVTLTWPDGATRQVQLAGDDWRVEAVVLKWKLLVGLPPLYRLDRIDGRYDDATQEQSAPRTVVALGSADGFDLLDLHRQYPRALPMVDAVYGSGAFLPLVDGGHYSLSLSGAGALVARPDAATERRIGSPLGGLR</sequence>